<dbReference type="CDD" id="cd00185">
    <property type="entry name" value="TNFRSF"/>
    <property type="match status" value="1"/>
</dbReference>
<organism evidence="4 5">
    <name type="scientific">Plasmodium ovale</name>
    <name type="common">malaria parasite P. ovale</name>
    <dbReference type="NCBI Taxonomy" id="36330"/>
    <lineage>
        <taxon>Eukaryota</taxon>
        <taxon>Sar</taxon>
        <taxon>Alveolata</taxon>
        <taxon>Apicomplexa</taxon>
        <taxon>Aconoidasida</taxon>
        <taxon>Haemosporida</taxon>
        <taxon>Plasmodiidae</taxon>
        <taxon>Plasmodium</taxon>
        <taxon>Plasmodium (Plasmodium)</taxon>
    </lineage>
</organism>
<dbReference type="SUPFAM" id="SSF49899">
    <property type="entry name" value="Concanavalin A-like lectins/glucanases"/>
    <property type="match status" value="2"/>
</dbReference>
<dbReference type="Pfam" id="PF07699">
    <property type="entry name" value="Ephrin_rec_like"/>
    <property type="match status" value="1"/>
</dbReference>
<feature type="region of interest" description="Disordered" evidence="1">
    <location>
        <begin position="1352"/>
        <end position="1372"/>
    </location>
</feature>
<evidence type="ECO:0000259" key="3">
    <source>
        <dbReference type="Pfam" id="PF07699"/>
    </source>
</evidence>
<evidence type="ECO:0000256" key="2">
    <source>
        <dbReference type="SAM" id="Phobius"/>
    </source>
</evidence>
<feature type="region of interest" description="Disordered" evidence="1">
    <location>
        <begin position="613"/>
        <end position="650"/>
    </location>
</feature>
<dbReference type="GO" id="GO:0007165">
    <property type="term" value="P:signal transduction"/>
    <property type="evidence" value="ECO:0007669"/>
    <property type="project" value="TreeGrafter"/>
</dbReference>
<dbReference type="GO" id="GO:0005615">
    <property type="term" value="C:extracellular space"/>
    <property type="evidence" value="ECO:0007669"/>
    <property type="project" value="TreeGrafter"/>
</dbReference>
<reference evidence="4 5" key="1">
    <citation type="submission" date="2016-06" db="EMBL/GenBank/DDBJ databases">
        <authorList>
            <consortium name="Pathogen Informatics"/>
        </authorList>
    </citation>
    <scope>NUCLEOTIDE SEQUENCE [LARGE SCALE GENOMIC DNA]</scope>
    <source>
        <strain evidence="4">PowCR01</strain>
    </source>
</reference>
<dbReference type="VEuPathDB" id="PlasmoDB:POWCR01_070006700"/>
<feature type="compositionally biased region" description="Low complexity" evidence="1">
    <location>
        <begin position="632"/>
        <end position="646"/>
    </location>
</feature>
<feature type="transmembrane region" description="Helical" evidence="2">
    <location>
        <begin position="464"/>
        <end position="488"/>
    </location>
</feature>
<feature type="transmembrane region" description="Helical" evidence="2">
    <location>
        <begin position="885"/>
        <end position="903"/>
    </location>
</feature>
<dbReference type="InterPro" id="IPR052071">
    <property type="entry name" value="SCUB_EGF-like_domain"/>
</dbReference>
<keyword evidence="2" id="KW-0812">Transmembrane</keyword>
<dbReference type="GO" id="GO:0009986">
    <property type="term" value="C:cell surface"/>
    <property type="evidence" value="ECO:0007669"/>
    <property type="project" value="TreeGrafter"/>
</dbReference>
<dbReference type="OrthoDB" id="413581at2759"/>
<evidence type="ECO:0000256" key="1">
    <source>
        <dbReference type="SAM" id="MobiDB-lite"/>
    </source>
</evidence>
<dbReference type="InterPro" id="IPR013320">
    <property type="entry name" value="ConA-like_dom_sf"/>
</dbReference>
<dbReference type="PANTHER" id="PTHR24046:SF5">
    <property type="entry name" value="EGF-LIKE DOMAIN-CONTAINING PROTEIN"/>
    <property type="match status" value="1"/>
</dbReference>
<dbReference type="VEuPathDB" id="PlasmoDB:PocGH01_07011700"/>
<feature type="region of interest" description="Disordered" evidence="1">
    <location>
        <begin position="1729"/>
        <end position="1755"/>
    </location>
</feature>
<keyword evidence="2" id="KW-0472">Membrane</keyword>
<evidence type="ECO:0000313" key="4">
    <source>
        <dbReference type="EMBL" id="SBT76240.1"/>
    </source>
</evidence>
<accession>A0A1C3KQ86</accession>
<feature type="transmembrane region" description="Helical" evidence="2">
    <location>
        <begin position="748"/>
        <end position="773"/>
    </location>
</feature>
<dbReference type="PANTHER" id="PTHR24046">
    <property type="entry name" value="SIGNAL PEPTIDE, CUB AND EGF-LIKE DOMAIN-CONTAINING"/>
    <property type="match status" value="1"/>
</dbReference>
<feature type="domain" description="Tyrosine-protein kinase ephrin type A/B receptor-like" evidence="3">
    <location>
        <begin position="68"/>
        <end position="110"/>
    </location>
</feature>
<sequence length="2290" mass="266770">MYNISLKRLIILLLIAHLFVIIKENLSCWFNRTNRKRHNRLLDCNAGEMLTYDHRCEKCKKGFYNFSRENKMCLPCPLGTFSDKLGSVICTNCPNGSTTHATGSKSEVECICNKGFKRDPDDNKCAKCSTLEFCDGTENVWSFVNMCRKEKREEYVELCNKMEGKEIYNFNIFCFKEGVCLNFKEEKSCLDGNKLIQCKICEENYRYDFISPMKSPCVYCNFPSYLATCYFIIVVLFINIIRVLCVNSPKETRLISVFIKYMQYISLLRYVHSNYSHYSVYVLYLFTIGIPLNEILDCLFTLINRKKIYLFHHSFGFFLGGDKQRQDFEESQFYATFATKKCKNIPGNEKKGKFMEKCTSLENDELDSYLFRSKTFTDSVHISHLKILGKKNKRCIYIDLDDIYNKKQFCKYFLLFFLFYHDFLYFEIIKLCIFFSLCNYDEYRKESFIIFDDSLECSYARNTYYVKIMIIVIYSTLIKFMINFLLLFKRFVKSNVPILNEAIMLYKSIDGVNSVDNIFLLSFLVLFYKHFWFNLNPYLMYNHKNVLYNPNIHTFQFVIITVLFLIYIMIIYLYVFEGDYVKETELNGEVREVIFPETGLVLSSSGVDKIGREEADVGDNAGSGDADGGDADSGNADSGNADSSNSKNCYAHNGNTSNGGSFKRIPSERAIGSALGSALGSVPDGIHSNTRRYLEGVREGLLSIVPKIIKKRREDKCLFYFTLIGYITILVTYYTFLSYVHLSSFLSIMTIISIACNCTVYLFVFLLFVSSFWEDVKSCKKFFFLTVSKGVEKIKLLHAHIIRKENITTLEEGNVKNVHNPKLTNVDVEEHYILKNKKKSIKLMSNILKNGNNSKKKFTKGVNTLSLDNNKKIDKDKTCFKRHNLLNISRIWISFLYDIVHLSEEPEVCLSMLINLTLQNNFPNGNLEYCLKALKKNYFVGMKNVNIILMNFLKYRDTFFNILRKNKYIPDDDYESLIIFGWGMSSLSYCNLEDINYNLCKILFHVSNILKKCRYLRYATKHYLASVPFSNVFLENDMRAVHPSCGCIGGCSCGCGYAIQEEALIPVISEKFRCTIQELLSRGQQGTQKGEIPFDVSFIYARELCRICIHCLLLDVSELYFNIHYKYTCDKYLCSNLLNLWGYNISNNLYMQRYLEYVEKWKIHGWDLYPNGSCFERGGQYRNVITPDIFHIPDYVNRNVLDIDFYHIFEKLDENHKKYLLGLIKEGDYLDVKDLIDFAEACTSANEVEVERENIEKEKKREIFHIVFSNASPVFIEKRRRGYLDTHEIRAIEERKRKFTILYENMGKQYADDNILKSYEQKRNYFQLDSYGAVISAKGDFASSTCSSGKMLKMGEGERNREQSKNRRGNDDLLNPRHAIIINKNENIYTHYEHGENGQIAVFIHNNYECNVGVTGDLKGINLSSGNSLIVIDPPIVLPNEYTIELWLFFEPWKENKNKKIFLFCDKMGNSLFVIHRRKNKIEDIEIYVTERRMLSEHYKRRYREIVDVYLKRHNSEKRNFIHSSNLSSGIYVKSEKTNKWWKKNNQIVKINKWNLVTVTKSPSGLVYYFNGKYLARITHEALNLSIPFEVSIFGNSCFGNNNIGLYSSFKIFDFLNKEEIKRRYKLIKNIKCKEIIGDNIKMEKEYYVIEGIDIRNSYPLGEDSFIIYFVQSLGKNERVVPFLSDSSYKLRIYQLKFFTKYDQRGDYYTHRGKNIQSKMMSPLELYSDKGNNTMERKRSSKNENMDRSKPSGWKTIGRKPLNIIDPCDENEYGYNVYMKKISEKYDVPKIYGINIFSDDLALACDLSKFYGFVLVPPLSIYNELAKLCGYTISAWVFLPIQKNISFCSLVSGEMDVHISIFSDNLVIGCIENYNKKKDALICYHSSGYTIKNMKKGWYYLTVVGTLKGQFYFVNGSFKGYHKFCSFDNIKYIGNSSLFINPFPYICFLRVVNKPLSINEISYEYNNSPLYSNFTYAYYYHYLSSFFMNTFTKEENNNKEDLSSSDNSTLSYSSGKIQYVHFDVTKNYNVHIYPYQESKNYYFSLSLTSIINKKLYIFNSIEEQVNNLNIHLNNSVVLPKLWVIFSVINFSHFNKSSYHCLVGGKHGNSHVAIDGSDLSLGVLTKIGDNLGESNKVLCLEKTQSRSTLCEERMKKIPSKELLKGGNLPNGENFCKVSDNQEGGNNKNSHDLMQYKNFYQNFHSCGYNLHDVLQKDILLTTRCVQNEQTFFINSHEVGKCQACLDTITCIGNCPSLNNEYLSPFGSYKFVRIVFEYISNEQIREFYHSLHL</sequence>
<gene>
    <name evidence="4" type="primary">PowCR01_070006700</name>
    <name evidence="4" type="ORF">POWCR01_070006700</name>
</gene>
<feature type="transmembrane region" description="Helical" evidence="2">
    <location>
        <begin position="412"/>
        <end position="437"/>
    </location>
</feature>
<feature type="transmembrane region" description="Helical" evidence="2">
    <location>
        <begin position="278"/>
        <end position="303"/>
    </location>
</feature>
<protein>
    <recommendedName>
        <fullName evidence="3">Tyrosine-protein kinase ephrin type A/B receptor-like domain-containing protein</fullName>
    </recommendedName>
</protein>
<dbReference type="InterPro" id="IPR011641">
    <property type="entry name" value="Tyr-kin_ephrin_A/B_rcpt-like"/>
</dbReference>
<keyword evidence="2" id="KW-1133">Transmembrane helix</keyword>
<dbReference type="Gene3D" id="2.10.50.10">
    <property type="entry name" value="Tumor Necrosis Factor Receptor, subunit A, domain 2"/>
    <property type="match status" value="1"/>
</dbReference>
<feature type="transmembrane region" description="Helical" evidence="2">
    <location>
        <begin position="222"/>
        <end position="241"/>
    </location>
</feature>
<feature type="compositionally biased region" description="Basic and acidic residues" evidence="1">
    <location>
        <begin position="1735"/>
        <end position="1750"/>
    </location>
</feature>
<feature type="compositionally biased region" description="Basic and acidic residues" evidence="1">
    <location>
        <begin position="1353"/>
        <end position="1372"/>
    </location>
</feature>
<feature type="transmembrane region" description="Helical" evidence="2">
    <location>
        <begin position="552"/>
        <end position="575"/>
    </location>
</feature>
<dbReference type="Proteomes" id="UP000243200">
    <property type="component" value="Chromosome 7"/>
</dbReference>
<feature type="transmembrane region" description="Helical" evidence="2">
    <location>
        <begin position="717"/>
        <end position="736"/>
    </location>
</feature>
<evidence type="ECO:0000313" key="5">
    <source>
        <dbReference type="Proteomes" id="UP000243200"/>
    </source>
</evidence>
<dbReference type="EMBL" id="LT594511">
    <property type="protein sequence ID" value="SBT76240.1"/>
    <property type="molecule type" value="Genomic_DNA"/>
</dbReference>
<proteinExistence type="predicted"/>
<dbReference type="SMART" id="SM01411">
    <property type="entry name" value="Ephrin_rec_like"/>
    <property type="match status" value="1"/>
</dbReference>
<feature type="transmembrane region" description="Helical" evidence="2">
    <location>
        <begin position="509"/>
        <end position="532"/>
    </location>
</feature>
<name>A0A1C3KQ86_PLAOA</name>